<dbReference type="GO" id="GO:0016817">
    <property type="term" value="F:hydrolase activity, acting on acid anhydrides"/>
    <property type="evidence" value="ECO:0007669"/>
    <property type="project" value="InterPro"/>
</dbReference>
<reference evidence="5 6" key="1">
    <citation type="journal article" date="2015" name="Genome Biol. Evol.">
        <title>The genome of winter moth (Operophtera brumata) provides a genomic perspective on sexual dimorphism and phenology.</title>
        <authorList>
            <person name="Derks M.F."/>
            <person name="Smit S."/>
            <person name="Salis L."/>
            <person name="Schijlen E."/>
            <person name="Bossers A."/>
            <person name="Mateman C."/>
            <person name="Pijl A.S."/>
            <person name="de Ridder D."/>
            <person name="Groenen M.A."/>
            <person name="Visser M.E."/>
            <person name="Megens H.J."/>
        </authorList>
    </citation>
    <scope>NUCLEOTIDE SEQUENCE [LARGE SCALE GENOMIC DNA]</scope>
    <source>
        <strain evidence="5">WM2013NL</strain>
        <tissue evidence="5">Head and thorax</tissue>
    </source>
</reference>
<dbReference type="Gene3D" id="1.20.1300.10">
    <property type="entry name" value="Fumarate reductase/succinate dehydrogenase, transmembrane subunit"/>
    <property type="match status" value="1"/>
</dbReference>
<proteinExistence type="predicted"/>
<evidence type="ECO:0000259" key="4">
    <source>
        <dbReference type="Pfam" id="PF08707"/>
    </source>
</evidence>
<feature type="domain" description="Primase C-terminal 2" evidence="4">
    <location>
        <begin position="300"/>
        <end position="358"/>
    </location>
</feature>
<evidence type="ECO:0000313" key="6">
    <source>
        <dbReference type="Proteomes" id="UP000037510"/>
    </source>
</evidence>
<protein>
    <recommendedName>
        <fullName evidence="4">Primase C-terminal 2 domain-containing protein</fullName>
    </recommendedName>
</protein>
<gene>
    <name evidence="5" type="ORF">OBRU01_21633</name>
</gene>
<keyword evidence="1" id="KW-0378">Hydrolase</keyword>
<dbReference type="InterPro" id="IPR034804">
    <property type="entry name" value="SQR/QFR_C/D"/>
</dbReference>
<evidence type="ECO:0000256" key="2">
    <source>
        <dbReference type="SAM" id="Coils"/>
    </source>
</evidence>
<dbReference type="GO" id="GO:0016020">
    <property type="term" value="C:membrane"/>
    <property type="evidence" value="ECO:0007669"/>
    <property type="project" value="InterPro"/>
</dbReference>
<dbReference type="PANTHER" id="PTHR35372">
    <property type="entry name" value="ATP BINDING PROTEIN-RELATED"/>
    <property type="match status" value="1"/>
</dbReference>
<dbReference type="STRING" id="104452.A0A0L7KSV2"/>
<evidence type="ECO:0000256" key="3">
    <source>
        <dbReference type="SAM" id="MobiDB-lite"/>
    </source>
</evidence>
<feature type="compositionally biased region" description="Polar residues" evidence="3">
    <location>
        <begin position="18"/>
        <end position="29"/>
    </location>
</feature>
<dbReference type="Gene3D" id="1.10.287.1490">
    <property type="match status" value="1"/>
</dbReference>
<evidence type="ECO:0000256" key="1">
    <source>
        <dbReference type="ARBA" id="ARBA00022801"/>
    </source>
</evidence>
<keyword evidence="2" id="KW-0175">Coiled coil</keyword>
<dbReference type="InterPro" id="IPR051620">
    <property type="entry name" value="ORF904-like_C"/>
</dbReference>
<organism evidence="5 6">
    <name type="scientific">Operophtera brumata</name>
    <name type="common">Winter moth</name>
    <name type="synonym">Phalaena brumata</name>
    <dbReference type="NCBI Taxonomy" id="104452"/>
    <lineage>
        <taxon>Eukaryota</taxon>
        <taxon>Metazoa</taxon>
        <taxon>Ecdysozoa</taxon>
        <taxon>Arthropoda</taxon>
        <taxon>Hexapoda</taxon>
        <taxon>Insecta</taxon>
        <taxon>Pterygota</taxon>
        <taxon>Neoptera</taxon>
        <taxon>Endopterygota</taxon>
        <taxon>Lepidoptera</taxon>
        <taxon>Glossata</taxon>
        <taxon>Ditrysia</taxon>
        <taxon>Geometroidea</taxon>
        <taxon>Geometridae</taxon>
        <taxon>Larentiinae</taxon>
        <taxon>Operophtera</taxon>
    </lineage>
</organism>
<accession>A0A0L7KSV2</accession>
<dbReference type="InterPro" id="IPR014819">
    <property type="entry name" value="PriCT_2"/>
</dbReference>
<keyword evidence="6" id="KW-1185">Reference proteome</keyword>
<feature type="region of interest" description="Disordered" evidence="3">
    <location>
        <begin position="9"/>
        <end position="44"/>
    </location>
</feature>
<dbReference type="Pfam" id="PF08707">
    <property type="entry name" value="PriCT_2"/>
    <property type="match status" value="1"/>
</dbReference>
<feature type="coiled-coil region" evidence="2">
    <location>
        <begin position="84"/>
        <end position="206"/>
    </location>
</feature>
<evidence type="ECO:0000313" key="5">
    <source>
        <dbReference type="EMBL" id="KOB66165.1"/>
    </source>
</evidence>
<dbReference type="Proteomes" id="UP000037510">
    <property type="component" value="Unassembled WGS sequence"/>
</dbReference>
<dbReference type="PANTHER" id="PTHR35372:SF2">
    <property type="entry name" value="SF3 HELICASE DOMAIN-CONTAINING PROTEIN"/>
    <property type="match status" value="1"/>
</dbReference>
<comment type="caution">
    <text evidence="5">The sequence shown here is derived from an EMBL/GenBank/DDBJ whole genome shotgun (WGS) entry which is preliminary data.</text>
</comment>
<name>A0A0L7KSV2_OPEBR</name>
<sequence length="973" mass="112172">MIKPKNIIVTRYKKEEQANTSGPRPTSTCRHNETRVDANKKKKPLPDLMSVADHKMAVEFESRRSFHKEFDEQKKKCASLLASSELKDQEITKLKQSINDLKKNLNDLKNEQENKCASLIASSELKEQEITKLKQSINDLNNNLIDLENTNTELVEESNTSEKKITSLNKEKEKLKKRNTLLQSDIRKLKIQNEKMENLLQTARQSCKEIFNSKVRPNFVQENSNLITDVIKLYESCSHGDKTQHCPAIQYMNSVPEPITSPCHIEDIVSNDGPPPKKMKMDDSIIGIDKHYSESSLKALVMNLESRHSDKYDLWRKVLWALNQYGREKGYDTLQIADSFSKRSSKYKNLQDVKKTFECSDGTLSLPYLIENSKIYEEGLDKMTEYLSTILPPRYSPLKINYVDIRDRRRFRLNVNYADESHTLVIIPDLCVLGNEDGKKICFLEKRITSKNTELSSLCPRMNKVKLTKAELKYICMCNAIIRMRNITISRIENIDFPGLDSNLDLFVTNNKTVVTSSIPTIIRNIEKEDLAETTCGWSYNRELSKKHKDSVMSYFIKVMPRQAERDWFLSFVAKMLNGQKRNEFFLVLTHKRENKNGISTLMSLLATVFGNYFIANTKIVVAGASRSNNQYDGGICNLNGKRLLVADELHKTDTLNCDFAKAITGQSAYYIQDKKKYSRTPFKFLVQAGLIMSFAEDDVPKFDKNDQDFVKRMVAFPMRSRFLSEQEFIDLPSSDKIPSVHIADDSLKLQFPEWRSAVLDLLIKYLQHDNESLPPISDSMVVWAKRLCDANFDYYDWLNSHVRKAETYKEFITATDIMTIITKSPEDHNAREMAKLKIAMTDWAGKNGFRYKPRHVYPVDGLPQQFEVRPSSSDITNNKKAIAHQHVWCSPEEACYQVHAVRAAVLYRPRPDEYDLEEAHIILGAPFGFHYWNGIRFCAWNTGRWLSQKEVVETARKSWVAAAAVVLFFAIL</sequence>
<dbReference type="AlphaFoldDB" id="A0A0L7KSV2"/>
<feature type="compositionally biased region" description="Basic and acidic residues" evidence="3">
    <location>
        <begin position="30"/>
        <end position="39"/>
    </location>
</feature>
<dbReference type="EMBL" id="JTDY01006263">
    <property type="protein sequence ID" value="KOB66165.1"/>
    <property type="molecule type" value="Genomic_DNA"/>
</dbReference>